<name>A0AAN9KKJ1_CLITE</name>
<feature type="compositionally biased region" description="Basic and acidic residues" evidence="1">
    <location>
        <begin position="39"/>
        <end position="49"/>
    </location>
</feature>
<evidence type="ECO:0000313" key="3">
    <source>
        <dbReference type="Proteomes" id="UP001359559"/>
    </source>
</evidence>
<reference evidence="2 3" key="1">
    <citation type="submission" date="2024-01" db="EMBL/GenBank/DDBJ databases">
        <title>The genomes of 5 underutilized Papilionoideae crops provide insights into root nodulation and disease resistance.</title>
        <authorList>
            <person name="Yuan L."/>
        </authorList>
    </citation>
    <scope>NUCLEOTIDE SEQUENCE [LARGE SCALE GENOMIC DNA]</scope>
    <source>
        <strain evidence="2">LY-2023</strain>
        <tissue evidence="2">Leaf</tissue>
    </source>
</reference>
<evidence type="ECO:0000313" key="2">
    <source>
        <dbReference type="EMBL" id="KAK7317918.1"/>
    </source>
</evidence>
<dbReference type="AlphaFoldDB" id="A0AAN9KKJ1"/>
<dbReference type="EMBL" id="JAYKXN010000001">
    <property type="protein sequence ID" value="KAK7317918.1"/>
    <property type="molecule type" value="Genomic_DNA"/>
</dbReference>
<comment type="caution">
    <text evidence="2">The sequence shown here is derived from an EMBL/GenBank/DDBJ whole genome shotgun (WGS) entry which is preliminary data.</text>
</comment>
<accession>A0AAN9KKJ1</accession>
<organism evidence="2 3">
    <name type="scientific">Clitoria ternatea</name>
    <name type="common">Butterfly pea</name>
    <dbReference type="NCBI Taxonomy" id="43366"/>
    <lineage>
        <taxon>Eukaryota</taxon>
        <taxon>Viridiplantae</taxon>
        <taxon>Streptophyta</taxon>
        <taxon>Embryophyta</taxon>
        <taxon>Tracheophyta</taxon>
        <taxon>Spermatophyta</taxon>
        <taxon>Magnoliopsida</taxon>
        <taxon>eudicotyledons</taxon>
        <taxon>Gunneridae</taxon>
        <taxon>Pentapetalae</taxon>
        <taxon>rosids</taxon>
        <taxon>fabids</taxon>
        <taxon>Fabales</taxon>
        <taxon>Fabaceae</taxon>
        <taxon>Papilionoideae</taxon>
        <taxon>50 kb inversion clade</taxon>
        <taxon>NPAAA clade</taxon>
        <taxon>indigoferoid/millettioid clade</taxon>
        <taxon>Phaseoleae</taxon>
        <taxon>Clitoria</taxon>
    </lineage>
</organism>
<keyword evidence="3" id="KW-1185">Reference proteome</keyword>
<protein>
    <submittedName>
        <fullName evidence="2">Uncharacterized protein</fullName>
    </submittedName>
</protein>
<gene>
    <name evidence="2" type="ORF">RJT34_02542</name>
</gene>
<dbReference type="Proteomes" id="UP001359559">
    <property type="component" value="Unassembled WGS sequence"/>
</dbReference>
<feature type="region of interest" description="Disordered" evidence="1">
    <location>
        <begin position="39"/>
        <end position="58"/>
    </location>
</feature>
<proteinExistence type="predicted"/>
<sequence length="98" mass="11578">MLIHLHSSKEGYKIQYKMVLGFQTKRKALDHPSLLDSLTHDDRRVDNKTPRQFRQVPPLSSRFPRKLTSYKGHSRDFRFSFLSKLIHGYSRNLLTHGL</sequence>
<evidence type="ECO:0000256" key="1">
    <source>
        <dbReference type="SAM" id="MobiDB-lite"/>
    </source>
</evidence>